<organism evidence="2 3">
    <name type="scientific">Thiospirochaeta perfilievii</name>
    <dbReference type="NCBI Taxonomy" id="252967"/>
    <lineage>
        <taxon>Bacteria</taxon>
        <taxon>Pseudomonadati</taxon>
        <taxon>Spirochaetota</taxon>
        <taxon>Spirochaetia</taxon>
        <taxon>Spirochaetales</taxon>
        <taxon>Spirochaetaceae</taxon>
        <taxon>Thiospirochaeta</taxon>
    </lineage>
</organism>
<dbReference type="PANTHER" id="PTHR47786">
    <property type="entry name" value="ALPHA-1,4-GLUCAN:MALTOSE-1-PHOSPHATE MALTOSYLTRANSFERASE"/>
    <property type="match status" value="1"/>
</dbReference>
<dbReference type="PANTHER" id="PTHR47786:SF2">
    <property type="entry name" value="GLYCOSYL HYDROLASE FAMILY 13 CATALYTIC DOMAIN-CONTAINING PROTEIN"/>
    <property type="match status" value="1"/>
</dbReference>
<reference evidence="2 3" key="2">
    <citation type="submission" date="2019-09" db="EMBL/GenBank/DDBJ databases">
        <title>Complete Genome Sequence and Methylome Analysis of free living Spirochaetas.</title>
        <authorList>
            <person name="Leshcheva N."/>
            <person name="Mikheeva N."/>
        </authorList>
    </citation>
    <scope>NUCLEOTIDE SEQUENCE [LARGE SCALE GENOMIC DNA]</scope>
    <source>
        <strain evidence="2 3">P</strain>
    </source>
</reference>
<accession>A0A5C1QD64</accession>
<dbReference type="Proteomes" id="UP000323824">
    <property type="component" value="Chromosome"/>
</dbReference>
<dbReference type="RefSeq" id="WP_149568150.1">
    <property type="nucleotide sequence ID" value="NZ_CP035807.1"/>
</dbReference>
<dbReference type="GO" id="GO:0005975">
    <property type="term" value="P:carbohydrate metabolic process"/>
    <property type="evidence" value="ECO:0007669"/>
    <property type="project" value="InterPro"/>
</dbReference>
<gene>
    <name evidence="2" type="ORF">EW093_09380</name>
</gene>
<dbReference type="KEGG" id="sper:EW093_09380"/>
<dbReference type="EMBL" id="CP035807">
    <property type="protein sequence ID" value="QEN04909.1"/>
    <property type="molecule type" value="Genomic_DNA"/>
</dbReference>
<reference evidence="2 3" key="1">
    <citation type="submission" date="2019-02" db="EMBL/GenBank/DDBJ databases">
        <authorList>
            <person name="Fomenkov A."/>
            <person name="Dubinina G."/>
            <person name="Grabovich M."/>
            <person name="Vincze T."/>
            <person name="Roberts R.J."/>
        </authorList>
    </citation>
    <scope>NUCLEOTIDE SEQUENCE [LARGE SCALE GENOMIC DNA]</scope>
    <source>
        <strain evidence="2 3">P</strain>
    </source>
</reference>
<feature type="domain" description="Glycosyl hydrolase family 13 catalytic" evidence="1">
    <location>
        <begin position="276"/>
        <end position="718"/>
    </location>
</feature>
<name>A0A5C1QD64_9SPIO</name>
<dbReference type="InterPro" id="IPR017853">
    <property type="entry name" value="GH"/>
</dbReference>
<dbReference type="SMART" id="SM00642">
    <property type="entry name" value="Aamy"/>
    <property type="match status" value="1"/>
</dbReference>
<dbReference type="Gene3D" id="3.20.20.80">
    <property type="entry name" value="Glycosidases"/>
    <property type="match status" value="2"/>
</dbReference>
<dbReference type="SUPFAM" id="SSF51445">
    <property type="entry name" value="(Trans)glycosidases"/>
    <property type="match status" value="1"/>
</dbReference>
<dbReference type="InterPro" id="IPR006047">
    <property type="entry name" value="GH13_cat_dom"/>
</dbReference>
<proteinExistence type="predicted"/>
<dbReference type="AlphaFoldDB" id="A0A5C1QD64"/>
<protein>
    <recommendedName>
        <fullName evidence="1">Glycosyl hydrolase family 13 catalytic domain-containing protein</fullName>
    </recommendedName>
</protein>
<evidence type="ECO:0000259" key="1">
    <source>
        <dbReference type="SMART" id="SM00642"/>
    </source>
</evidence>
<sequence length="1073" mass="124194">MTEFKLQHRVLPKRDRVMEFHICGKARKKYNFDNNLFSTTGNVVFHNIYGARVFAQKINSVSNKGIKASDVFAMGLMDEILHFVIAEHRVKAAPNLFKEIITDVTSVIGEKELDRALLKFIEEFPGSTIIKKEESPEQLLYRENRHGVSYKEILLEEMLLLHISNLNPALNIFNDLFDETTLNSHTKYKTVIEGCKRVTSSVSAMDMGSSSNSKTLYDLLRAPALAHPDSIADQLSFIMGSWGVIISDFNIKMLKAIDSLKEEHKPVYYDFDGPVETFTQTYESQEEDIENFTMDKHWMPNVVLIAKSTMVWLDQLSKKYKREIKTLCSIPDEELDILANEGFNGLWLIGLWNRSEASKKIKQRCGNPEAEASAYSLYNYDISQGLGGWEGLQSLRERCNKRGIRLASDMVPNHTGIDSQWVRSKPDYFIQTSHPPYPTYTFNSENLSDDPNIGIYLEDHYYTKEDASVVFKRVDFNKGDVRYIYHGNDGTMMPWNDTAQINFLNAEVREAVIQDILHVAKNFPIIRFDAAMTLAKKHIQRLWFPKPGHGGDIASRSDYAISQEEFDRLLPIEFWREVVDRIAVEAPDTLLLAEAFWMLESYFVRTLGMHRVYNSAFMNMLKNEENQKYRDSIINTIIFDPDILKRYVNFMNNPDEDTAFAQFGSGDKYFGVCTLMITLPGLPMFGHGQIEGYKEKYGMEYSKAYWNEDVDEGLVNGHKHLIFPLMKKRELFSEVENFNFYPFKVHRSETNNNVFAYSNNFEGNQSLVLYNNCFNMTSGFINHSEEKLVKNSENRYTQKTTLAEALGITNAGDHFLLLTNQRNGLTYIRSSKQIYEDGMFFVLKGYESQVFLDIKEIKDVKEGYYAKLNHDLNGEGVTNINQSIRIIALGDTYYLTKSFFNRSKITSELLKEYLTSIKCENLFKKLSNKIEKEDGISLKESIITEISLFLEIDIIDEWLFSSFFDNYSDLNLITILKKEKKLSIVEILKHEVVKESIGVHEYDDILWFDRDKFLKTADYILNIHGPKFLDKKTILDKIEQSKYIYNNLITLFTPKEEVKKPSIKKNVKKLKID</sequence>
<dbReference type="OrthoDB" id="9808590at2"/>
<evidence type="ECO:0000313" key="2">
    <source>
        <dbReference type="EMBL" id="QEN04909.1"/>
    </source>
</evidence>
<dbReference type="Pfam" id="PF00128">
    <property type="entry name" value="Alpha-amylase"/>
    <property type="match status" value="1"/>
</dbReference>
<keyword evidence="3" id="KW-1185">Reference proteome</keyword>
<evidence type="ECO:0000313" key="3">
    <source>
        <dbReference type="Proteomes" id="UP000323824"/>
    </source>
</evidence>